<dbReference type="Proteomes" id="UP000000763">
    <property type="component" value="Chromosome 6"/>
</dbReference>
<protein>
    <submittedName>
        <fullName evidence="3">Methyl-CpG binding protein-like</fullName>
    </submittedName>
</protein>
<reference evidence="3" key="2">
    <citation type="submission" date="2002-08" db="EMBL/GenBank/DDBJ databases">
        <title>Oryza sativa nipponbare(GA3) genomic DNA, chromosome 6, PAC clone:P0404G03.</title>
        <authorList>
            <person name="Sasaki T."/>
            <person name="Matsumoto T."/>
            <person name="Katayose Y."/>
        </authorList>
    </citation>
    <scope>NUCLEOTIDE SEQUENCE</scope>
</reference>
<name>Q67U70_ORYSJ</name>
<feature type="region of interest" description="Disordered" evidence="1">
    <location>
        <begin position="1"/>
        <end position="135"/>
    </location>
</feature>
<dbReference type="EMBL" id="AP003518">
    <property type="protein sequence ID" value="BAD37350.1"/>
    <property type="molecule type" value="Genomic_DNA"/>
</dbReference>
<reference evidence="4" key="3">
    <citation type="journal article" date="2005" name="Nature">
        <title>The map-based sequence of the rice genome.</title>
        <authorList>
            <consortium name="International rice genome sequencing project (IRGSP)"/>
            <person name="Matsumoto T."/>
            <person name="Wu J."/>
            <person name="Kanamori H."/>
            <person name="Katayose Y."/>
            <person name="Fujisawa M."/>
            <person name="Namiki N."/>
            <person name="Mizuno H."/>
            <person name="Yamamoto K."/>
            <person name="Antonio B.A."/>
            <person name="Baba T."/>
            <person name="Sakata K."/>
            <person name="Nagamura Y."/>
            <person name="Aoki H."/>
            <person name="Arikawa K."/>
            <person name="Arita K."/>
            <person name="Bito T."/>
            <person name="Chiden Y."/>
            <person name="Fujitsuka N."/>
            <person name="Fukunaka R."/>
            <person name="Hamada M."/>
            <person name="Harada C."/>
            <person name="Hayashi A."/>
            <person name="Hijishita S."/>
            <person name="Honda M."/>
            <person name="Hosokawa S."/>
            <person name="Ichikawa Y."/>
            <person name="Idonuma A."/>
            <person name="Iijima M."/>
            <person name="Ikeda M."/>
            <person name="Ikeno M."/>
            <person name="Ito K."/>
            <person name="Ito S."/>
            <person name="Ito T."/>
            <person name="Ito Y."/>
            <person name="Ito Y."/>
            <person name="Iwabuchi A."/>
            <person name="Kamiya K."/>
            <person name="Karasawa W."/>
            <person name="Kurita K."/>
            <person name="Katagiri S."/>
            <person name="Kikuta A."/>
            <person name="Kobayashi H."/>
            <person name="Kobayashi N."/>
            <person name="Machita K."/>
            <person name="Maehara T."/>
            <person name="Masukawa M."/>
            <person name="Mizubayashi T."/>
            <person name="Mukai Y."/>
            <person name="Nagasaki H."/>
            <person name="Nagata Y."/>
            <person name="Naito S."/>
            <person name="Nakashima M."/>
            <person name="Nakama Y."/>
            <person name="Nakamichi Y."/>
            <person name="Nakamura M."/>
            <person name="Meguro A."/>
            <person name="Negishi M."/>
            <person name="Ohta I."/>
            <person name="Ohta T."/>
            <person name="Okamoto M."/>
            <person name="Ono N."/>
            <person name="Saji S."/>
            <person name="Sakaguchi M."/>
            <person name="Sakai K."/>
            <person name="Shibata M."/>
            <person name="Shimokawa T."/>
            <person name="Song J."/>
            <person name="Takazaki Y."/>
            <person name="Terasawa K."/>
            <person name="Tsugane M."/>
            <person name="Tsuji K."/>
            <person name="Ueda S."/>
            <person name="Waki K."/>
            <person name="Yamagata H."/>
            <person name="Yamamoto M."/>
            <person name="Yamamoto S."/>
            <person name="Yamane H."/>
            <person name="Yoshiki S."/>
            <person name="Yoshihara R."/>
            <person name="Yukawa K."/>
            <person name="Zhong H."/>
            <person name="Yano M."/>
            <person name="Yuan Q."/>
            <person name="Ouyang S."/>
            <person name="Liu J."/>
            <person name="Jones K.M."/>
            <person name="Gansberger K."/>
            <person name="Moffat K."/>
            <person name="Hill J."/>
            <person name="Bera J."/>
            <person name="Fadrosh D."/>
            <person name="Jin S."/>
            <person name="Johri S."/>
            <person name="Kim M."/>
            <person name="Overton L."/>
            <person name="Reardon M."/>
            <person name="Tsitrin T."/>
            <person name="Vuong H."/>
            <person name="Weaver B."/>
            <person name="Ciecko A."/>
            <person name="Tallon L."/>
            <person name="Jackson J."/>
            <person name="Pai G."/>
            <person name="Aken S.V."/>
            <person name="Utterback T."/>
            <person name="Reidmuller S."/>
            <person name="Feldblyum T."/>
            <person name="Hsiao J."/>
            <person name="Zismann V."/>
            <person name="Iobst S."/>
            <person name="de Vazeille A.R."/>
            <person name="Buell C.R."/>
            <person name="Ying K."/>
            <person name="Li Y."/>
            <person name="Lu T."/>
            <person name="Huang Y."/>
            <person name="Zhao Q."/>
            <person name="Feng Q."/>
            <person name="Zhang L."/>
            <person name="Zhu J."/>
            <person name="Weng Q."/>
            <person name="Mu J."/>
            <person name="Lu Y."/>
            <person name="Fan D."/>
            <person name="Liu Y."/>
            <person name="Guan J."/>
            <person name="Zhang Y."/>
            <person name="Yu S."/>
            <person name="Liu X."/>
            <person name="Zhang Y."/>
            <person name="Hong G."/>
            <person name="Han B."/>
            <person name="Choisne N."/>
            <person name="Demange N."/>
            <person name="Orjeda G."/>
            <person name="Samain S."/>
            <person name="Cattolico L."/>
            <person name="Pelletier E."/>
            <person name="Couloux A."/>
            <person name="Segurens B."/>
            <person name="Wincker P."/>
            <person name="D'Hont A."/>
            <person name="Scarpelli C."/>
            <person name="Weissenbach J."/>
            <person name="Salanoubat M."/>
            <person name="Quetier F."/>
            <person name="Yu Y."/>
            <person name="Kim H.R."/>
            <person name="Rambo T."/>
            <person name="Currie J."/>
            <person name="Collura K."/>
            <person name="Luo M."/>
            <person name="Yang T."/>
            <person name="Ammiraju J.S.S."/>
            <person name="Engler F."/>
            <person name="Soderlund C."/>
            <person name="Wing R.A."/>
            <person name="Palmer L.E."/>
            <person name="de la Bastide M."/>
            <person name="Spiegel L."/>
            <person name="Nascimento L."/>
            <person name="Zutavern T."/>
            <person name="O'Shaughnessy A."/>
            <person name="Dike S."/>
            <person name="Dedhia N."/>
            <person name="Preston R."/>
            <person name="Balija V."/>
            <person name="McCombie W.R."/>
            <person name="Chow T."/>
            <person name="Chen H."/>
            <person name="Chung M."/>
            <person name="Chen C."/>
            <person name="Shaw J."/>
            <person name="Wu H."/>
            <person name="Hsiao K."/>
            <person name="Chao Y."/>
            <person name="Chu M."/>
            <person name="Cheng C."/>
            <person name="Hour A."/>
            <person name="Lee P."/>
            <person name="Lin S."/>
            <person name="Lin Y."/>
            <person name="Liou J."/>
            <person name="Liu S."/>
            <person name="Hsing Y."/>
            <person name="Raghuvanshi S."/>
            <person name="Mohanty A."/>
            <person name="Bharti A.K."/>
            <person name="Gaur A."/>
            <person name="Gupta V."/>
            <person name="Kumar D."/>
            <person name="Ravi V."/>
            <person name="Vij S."/>
            <person name="Kapur A."/>
            <person name="Khurana P."/>
            <person name="Khurana P."/>
            <person name="Khurana J.P."/>
            <person name="Tyagi A.K."/>
            <person name="Gaikwad K."/>
            <person name="Singh A."/>
            <person name="Dalal V."/>
            <person name="Srivastava S."/>
            <person name="Dixit A."/>
            <person name="Pal A.K."/>
            <person name="Ghazi I.A."/>
            <person name="Yadav M."/>
            <person name="Pandit A."/>
            <person name="Bhargava A."/>
            <person name="Sureshbabu K."/>
            <person name="Batra K."/>
            <person name="Sharma T.R."/>
            <person name="Mohapatra T."/>
            <person name="Singh N.K."/>
            <person name="Messing J."/>
            <person name="Nelson A.B."/>
            <person name="Fuks G."/>
            <person name="Kavchok S."/>
            <person name="Keizer G."/>
            <person name="Linton E."/>
            <person name="Llaca V."/>
            <person name="Song R."/>
            <person name="Tanyolac B."/>
            <person name="Young S."/>
            <person name="Ho-Il K."/>
            <person name="Hahn J.H."/>
            <person name="Sangsakoo G."/>
            <person name="Vanavichit A."/>
            <person name="de Mattos Luiz.A.T."/>
            <person name="Zimmer P.D."/>
            <person name="Malone G."/>
            <person name="Dellagostin O."/>
            <person name="de Oliveira A.C."/>
            <person name="Bevan M."/>
            <person name="Bancroft I."/>
            <person name="Minx P."/>
            <person name="Cordum H."/>
            <person name="Wilson R."/>
            <person name="Cheng Z."/>
            <person name="Jin W."/>
            <person name="Jiang J."/>
            <person name="Leong S.A."/>
            <person name="Iwama H."/>
            <person name="Gojobori T."/>
            <person name="Itoh T."/>
            <person name="Niimura Y."/>
            <person name="Fujii Y."/>
            <person name="Habara T."/>
            <person name="Sakai H."/>
            <person name="Sato Y."/>
            <person name="Wilson G."/>
            <person name="Kumar K."/>
            <person name="McCouch S."/>
            <person name="Juretic N."/>
            <person name="Hoen D."/>
            <person name="Wright S."/>
            <person name="Bruskiewich R."/>
            <person name="Bureau T."/>
            <person name="Miyao A."/>
            <person name="Hirochika H."/>
            <person name="Nishikawa T."/>
            <person name="Kadowaki K."/>
            <person name="Sugiura M."/>
            <person name="Burr B."/>
            <person name="Sasaki T."/>
        </authorList>
    </citation>
    <scope>NUCLEOTIDE SEQUENCE [LARGE SCALE GENOMIC DNA]</scope>
    <source>
        <strain evidence="4">cv. Nipponbare</strain>
    </source>
</reference>
<dbReference type="EMBL" id="AP005656">
    <property type="protein sequence ID" value="BAD38301.1"/>
    <property type="molecule type" value="Genomic_DNA"/>
</dbReference>
<proteinExistence type="predicted"/>
<evidence type="ECO:0000313" key="3">
    <source>
        <dbReference type="EMBL" id="BAD38301.1"/>
    </source>
</evidence>
<organism evidence="3 4">
    <name type="scientific">Oryza sativa subsp. japonica</name>
    <name type="common">Rice</name>
    <dbReference type="NCBI Taxonomy" id="39947"/>
    <lineage>
        <taxon>Eukaryota</taxon>
        <taxon>Viridiplantae</taxon>
        <taxon>Streptophyta</taxon>
        <taxon>Embryophyta</taxon>
        <taxon>Tracheophyta</taxon>
        <taxon>Spermatophyta</taxon>
        <taxon>Magnoliopsida</taxon>
        <taxon>Liliopsida</taxon>
        <taxon>Poales</taxon>
        <taxon>Poaceae</taxon>
        <taxon>BOP clade</taxon>
        <taxon>Oryzoideae</taxon>
        <taxon>Oryzeae</taxon>
        <taxon>Oryzinae</taxon>
        <taxon>Oryza</taxon>
        <taxon>Oryza sativa</taxon>
    </lineage>
</organism>
<sequence length="165" mass="17222">MAVRKEKGLLTSSRGKGGAGKRAPPVSGTRASVHRGPGPPRRSTAGPREPTAQIGPSRSDGHGRCCWGMAWLKAGRSSDGDGWRAVEQPAAAHGTGEASEGGRRKKGGGVLTERHGGSMRPAARNGDGGAPREDSVMELWRRVSLGKGVDRLGLDLRKMKEGLGK</sequence>
<evidence type="ECO:0000313" key="4">
    <source>
        <dbReference type="Proteomes" id="UP000000763"/>
    </source>
</evidence>
<accession>Q67U70</accession>
<reference evidence="2" key="1">
    <citation type="submission" date="2001-04" db="EMBL/GenBank/DDBJ databases">
        <title>Oryza sativa nipponbare(GA3) genomic DNA, chromosome 6, PAC clone:P0008F02.</title>
        <authorList>
            <person name="Sasaki T."/>
            <person name="Matsumoto T."/>
            <person name="Yamamoto K."/>
        </authorList>
    </citation>
    <scope>NUCLEOTIDE SEQUENCE</scope>
</reference>
<evidence type="ECO:0000313" key="2">
    <source>
        <dbReference type="EMBL" id="BAD37350.1"/>
    </source>
</evidence>
<gene>
    <name evidence="2" type="ORF">P0008F02.25</name>
    <name evidence="3" type="ORF">P0404G03.10</name>
</gene>
<dbReference type="AlphaFoldDB" id="Q67U70"/>
<evidence type="ECO:0000256" key="1">
    <source>
        <dbReference type="SAM" id="MobiDB-lite"/>
    </source>
</evidence>
<reference evidence="4" key="4">
    <citation type="journal article" date="2008" name="Nucleic Acids Res.">
        <title>The rice annotation project database (RAP-DB): 2008 update.</title>
        <authorList>
            <consortium name="The rice annotation project (RAP)"/>
        </authorList>
    </citation>
    <scope>GENOME REANNOTATION</scope>
    <source>
        <strain evidence="4">cv. Nipponbare</strain>
    </source>
</reference>